<dbReference type="PANTHER" id="PTHR43194:SF2">
    <property type="entry name" value="PEROXISOMAL MEMBRANE PROTEIN LPX1"/>
    <property type="match status" value="1"/>
</dbReference>
<dbReference type="PANTHER" id="PTHR43194">
    <property type="entry name" value="HYDROLASE ALPHA/BETA FOLD FAMILY"/>
    <property type="match status" value="1"/>
</dbReference>
<feature type="domain" description="AB hydrolase-1" evidence="1">
    <location>
        <begin position="57"/>
        <end position="161"/>
    </location>
</feature>
<dbReference type="Pfam" id="PF00561">
    <property type="entry name" value="Abhydrolase_1"/>
    <property type="match status" value="1"/>
</dbReference>
<dbReference type="InterPro" id="IPR050228">
    <property type="entry name" value="Carboxylesterase_BioH"/>
</dbReference>
<evidence type="ECO:0000313" key="2">
    <source>
        <dbReference type="EMBL" id="SOE19019.1"/>
    </source>
</evidence>
<sequence length="302" mass="32553">MSDNPLDDWFVSVMLRDNKKRQPGVLTMAANASQQMEVRRIDTGRITLNVREAGRGPLMLFFHGITANSGTLAPLALRFADRFSVVAVDQRGHGHSDKPESGYEAADFAEDIAALINTLDRGPAILVGHSLGSRNSVTAAAKYPELVRSVVAIDFTPFIEPEVFDALESRVNAGDQVFKDQEAVEAYLAGRYPNIPAPAIKIRAVTGYQEADDGLRPLASPSAMAQIATGLRADLSPAYRTVKRPVLLMRGGESKLVSAEALAKTSGLRPDLPVVVVPGADHYVNEVSPDITFKAITNFIDA</sequence>
<dbReference type="InterPro" id="IPR029058">
    <property type="entry name" value="AB_hydrolase_fold"/>
</dbReference>
<dbReference type="SUPFAM" id="SSF53474">
    <property type="entry name" value="alpha/beta-Hydrolases"/>
    <property type="match status" value="1"/>
</dbReference>
<dbReference type="InterPro" id="IPR000073">
    <property type="entry name" value="AB_hydrolase_1"/>
</dbReference>
<gene>
    <name evidence="2" type="ORF">SAMN05877838_3969</name>
</gene>
<organism evidence="2 3">
    <name type="scientific">Hoeflea halophila</name>
    <dbReference type="NCBI Taxonomy" id="714899"/>
    <lineage>
        <taxon>Bacteria</taxon>
        <taxon>Pseudomonadati</taxon>
        <taxon>Pseudomonadota</taxon>
        <taxon>Alphaproteobacteria</taxon>
        <taxon>Hyphomicrobiales</taxon>
        <taxon>Rhizobiaceae</taxon>
        <taxon>Hoeflea</taxon>
    </lineage>
</organism>
<dbReference type="Gene3D" id="3.40.50.1820">
    <property type="entry name" value="alpha/beta hydrolase"/>
    <property type="match status" value="1"/>
</dbReference>
<evidence type="ECO:0000259" key="1">
    <source>
        <dbReference type="Pfam" id="PF00561"/>
    </source>
</evidence>
<reference evidence="3" key="1">
    <citation type="submission" date="2017-08" db="EMBL/GenBank/DDBJ databases">
        <authorList>
            <person name="Varghese N."/>
            <person name="Submissions S."/>
        </authorList>
    </citation>
    <scope>NUCLEOTIDE SEQUENCE [LARGE SCALE GENOMIC DNA]</scope>
    <source>
        <strain evidence="3">KCTC 23107</strain>
    </source>
</reference>
<keyword evidence="2" id="KW-0378">Hydrolase</keyword>
<protein>
    <submittedName>
        <fullName evidence="2">2-(Acetamidomethylene)succinate hydrolase</fullName>
    </submittedName>
</protein>
<evidence type="ECO:0000313" key="3">
    <source>
        <dbReference type="Proteomes" id="UP000219465"/>
    </source>
</evidence>
<name>A0A286II20_9HYPH</name>
<dbReference type="RefSeq" id="WP_280176278.1">
    <property type="nucleotide sequence ID" value="NZ_OCPC01000007.1"/>
</dbReference>
<accession>A0A286II20</accession>
<dbReference type="EMBL" id="OCPC01000007">
    <property type="protein sequence ID" value="SOE19019.1"/>
    <property type="molecule type" value="Genomic_DNA"/>
</dbReference>
<proteinExistence type="predicted"/>
<dbReference type="AlphaFoldDB" id="A0A286II20"/>
<dbReference type="GO" id="GO:0016787">
    <property type="term" value="F:hydrolase activity"/>
    <property type="evidence" value="ECO:0007669"/>
    <property type="project" value="UniProtKB-KW"/>
</dbReference>
<dbReference type="Proteomes" id="UP000219465">
    <property type="component" value="Unassembled WGS sequence"/>
</dbReference>
<keyword evidence="3" id="KW-1185">Reference proteome</keyword>
<dbReference type="PRINTS" id="PR00111">
    <property type="entry name" value="ABHYDROLASE"/>
</dbReference>